<dbReference type="Pfam" id="PF00512">
    <property type="entry name" value="HisKA"/>
    <property type="match status" value="1"/>
</dbReference>
<evidence type="ECO:0000256" key="11">
    <source>
        <dbReference type="SAM" id="Phobius"/>
    </source>
</evidence>
<evidence type="ECO:0000256" key="10">
    <source>
        <dbReference type="ARBA" id="ARBA00023136"/>
    </source>
</evidence>
<protein>
    <recommendedName>
        <fullName evidence="3">histidine kinase</fullName>
        <ecNumber evidence="3">2.7.13.3</ecNumber>
    </recommendedName>
</protein>
<dbReference type="InterPro" id="IPR003594">
    <property type="entry name" value="HATPase_dom"/>
</dbReference>
<dbReference type="InterPro" id="IPR036890">
    <property type="entry name" value="HATPase_C_sf"/>
</dbReference>
<feature type="domain" description="Histidine kinase" evidence="12">
    <location>
        <begin position="267"/>
        <end position="481"/>
    </location>
</feature>
<evidence type="ECO:0000259" key="13">
    <source>
        <dbReference type="PROSITE" id="PS50885"/>
    </source>
</evidence>
<dbReference type="InterPro" id="IPR003661">
    <property type="entry name" value="HisK_dim/P_dom"/>
</dbReference>
<dbReference type="InterPro" id="IPR004358">
    <property type="entry name" value="Sig_transdc_His_kin-like_C"/>
</dbReference>
<keyword evidence="9" id="KW-0902">Two-component regulatory system</keyword>
<evidence type="ECO:0000256" key="3">
    <source>
        <dbReference type="ARBA" id="ARBA00012438"/>
    </source>
</evidence>
<dbReference type="InterPro" id="IPR050428">
    <property type="entry name" value="TCS_sensor_his_kinase"/>
</dbReference>
<dbReference type="PROSITE" id="PS50109">
    <property type="entry name" value="HIS_KIN"/>
    <property type="match status" value="1"/>
</dbReference>
<evidence type="ECO:0000256" key="7">
    <source>
        <dbReference type="ARBA" id="ARBA00022777"/>
    </source>
</evidence>
<dbReference type="InterPro" id="IPR003660">
    <property type="entry name" value="HAMP_dom"/>
</dbReference>
<dbReference type="SUPFAM" id="SSF158472">
    <property type="entry name" value="HAMP domain-like"/>
    <property type="match status" value="1"/>
</dbReference>
<keyword evidence="4" id="KW-0597">Phosphoprotein</keyword>
<dbReference type="SMART" id="SM00304">
    <property type="entry name" value="HAMP"/>
    <property type="match status" value="1"/>
</dbReference>
<keyword evidence="5" id="KW-0808">Transferase</keyword>
<name>A0ABQ6FAI4_9RHOO</name>
<dbReference type="PRINTS" id="PR00344">
    <property type="entry name" value="BCTRLSENSOR"/>
</dbReference>
<dbReference type="Proteomes" id="UP001157167">
    <property type="component" value="Unassembled WGS sequence"/>
</dbReference>
<evidence type="ECO:0000313" key="14">
    <source>
        <dbReference type="EMBL" id="GLT22585.1"/>
    </source>
</evidence>
<dbReference type="SUPFAM" id="SSF55874">
    <property type="entry name" value="ATPase domain of HSP90 chaperone/DNA topoisomerase II/histidine kinase"/>
    <property type="match status" value="1"/>
</dbReference>
<keyword evidence="8 11" id="KW-1133">Transmembrane helix</keyword>
<keyword evidence="6 11" id="KW-0812">Transmembrane</keyword>
<dbReference type="EMBL" id="BSPX01000027">
    <property type="protein sequence ID" value="GLT22585.1"/>
    <property type="molecule type" value="Genomic_DNA"/>
</dbReference>
<accession>A0ABQ6FAI4</accession>
<evidence type="ECO:0000256" key="9">
    <source>
        <dbReference type="ARBA" id="ARBA00023012"/>
    </source>
</evidence>
<evidence type="ECO:0000256" key="6">
    <source>
        <dbReference type="ARBA" id="ARBA00022692"/>
    </source>
</evidence>
<dbReference type="Gene3D" id="3.30.565.10">
    <property type="entry name" value="Histidine kinase-like ATPase, C-terminal domain"/>
    <property type="match status" value="1"/>
</dbReference>
<evidence type="ECO:0000256" key="1">
    <source>
        <dbReference type="ARBA" id="ARBA00000085"/>
    </source>
</evidence>
<comment type="caution">
    <text evidence="14">The sequence shown here is derived from an EMBL/GenBank/DDBJ whole genome shotgun (WGS) entry which is preliminary data.</text>
</comment>
<dbReference type="SMART" id="SM00388">
    <property type="entry name" value="HisKA"/>
    <property type="match status" value="1"/>
</dbReference>
<dbReference type="CDD" id="cd06225">
    <property type="entry name" value="HAMP"/>
    <property type="match status" value="1"/>
</dbReference>
<evidence type="ECO:0000256" key="4">
    <source>
        <dbReference type="ARBA" id="ARBA00022553"/>
    </source>
</evidence>
<dbReference type="Gene3D" id="6.10.340.10">
    <property type="match status" value="1"/>
</dbReference>
<dbReference type="Pfam" id="PF00672">
    <property type="entry name" value="HAMP"/>
    <property type="match status" value="1"/>
</dbReference>
<evidence type="ECO:0000259" key="12">
    <source>
        <dbReference type="PROSITE" id="PS50109"/>
    </source>
</evidence>
<evidence type="ECO:0000313" key="15">
    <source>
        <dbReference type="Proteomes" id="UP001157167"/>
    </source>
</evidence>
<evidence type="ECO:0000256" key="5">
    <source>
        <dbReference type="ARBA" id="ARBA00022679"/>
    </source>
</evidence>
<dbReference type="InterPro" id="IPR036097">
    <property type="entry name" value="HisK_dim/P_sf"/>
</dbReference>
<sequence>MASRPPPRLVTPPLTPMKPGITTKVFLAVLLVALAVLLAMGVAGRWSFTRGFIGYMDELALQRLEDSIPRFTQAYAKNGNWDFLRANRRVWFHLSSPHTREEDQNKTMAEMPPPPESDLTGAIFRLSLLDGEQRFVMGNSHSAEEANAVRRPIVVDGRTVGWLVMAPFQSASGTGVQRFFDEQLHATLAIGGLAALFAVAISLWIARGLVAPLKQVAAATHRLAAGDYAERVESTTSDEVGRLAQDFNRLARTLEANERMRRDFMADVSHELRTPLAVLRGELEAIEDGVRPMNATSIESLKTEVLTLAQLVNDLNELALADVGALVYRKAPVAVAEPLDHTLAAFGDRLHDAGVGLETDFAPGLVVSADEARLGQLFRNLVENSIRYTDAGGLLKVITRRDGNEVCIDFLDSAPGVPDELLPKLFERFFRGEQSRNRATGGAGLGLAICRRIVEAHDGSIAAHASPLGGVWVALRFPALEG</sequence>
<feature type="domain" description="HAMP" evidence="13">
    <location>
        <begin position="207"/>
        <end position="259"/>
    </location>
</feature>
<keyword evidence="10 11" id="KW-0472">Membrane</keyword>
<evidence type="ECO:0000256" key="2">
    <source>
        <dbReference type="ARBA" id="ARBA00004370"/>
    </source>
</evidence>
<dbReference type="Pfam" id="PF02518">
    <property type="entry name" value="HATPase_c"/>
    <property type="match status" value="1"/>
</dbReference>
<reference evidence="15" key="1">
    <citation type="journal article" date="2019" name="Int. J. Syst. Evol. Microbiol.">
        <title>The Global Catalogue of Microorganisms (GCM) 10K type strain sequencing project: providing services to taxonomists for standard genome sequencing and annotation.</title>
        <authorList>
            <consortium name="The Broad Institute Genomics Platform"/>
            <consortium name="The Broad Institute Genome Sequencing Center for Infectious Disease"/>
            <person name="Wu L."/>
            <person name="Ma J."/>
        </authorList>
    </citation>
    <scope>NUCLEOTIDE SEQUENCE [LARGE SCALE GENOMIC DNA]</scope>
    <source>
        <strain evidence="15">NBRC 102407</strain>
    </source>
</reference>
<dbReference type="PANTHER" id="PTHR45436:SF5">
    <property type="entry name" value="SENSOR HISTIDINE KINASE TRCS"/>
    <property type="match status" value="1"/>
</dbReference>
<evidence type="ECO:0000256" key="8">
    <source>
        <dbReference type="ARBA" id="ARBA00022989"/>
    </source>
</evidence>
<organism evidence="14 15">
    <name type="scientific">Zoogloea oryzae</name>
    <dbReference type="NCBI Taxonomy" id="310767"/>
    <lineage>
        <taxon>Bacteria</taxon>
        <taxon>Pseudomonadati</taxon>
        <taxon>Pseudomonadota</taxon>
        <taxon>Betaproteobacteria</taxon>
        <taxon>Rhodocyclales</taxon>
        <taxon>Zoogloeaceae</taxon>
        <taxon>Zoogloea</taxon>
    </lineage>
</organism>
<dbReference type="CDD" id="cd00082">
    <property type="entry name" value="HisKA"/>
    <property type="match status" value="1"/>
</dbReference>
<gene>
    <name evidence="14" type="ORF">GCM10007933_20450</name>
</gene>
<comment type="subcellular location">
    <subcellularLocation>
        <location evidence="2">Membrane</location>
    </subcellularLocation>
</comment>
<dbReference type="GO" id="GO:0016301">
    <property type="term" value="F:kinase activity"/>
    <property type="evidence" value="ECO:0007669"/>
    <property type="project" value="UniProtKB-KW"/>
</dbReference>
<dbReference type="SMART" id="SM00387">
    <property type="entry name" value="HATPase_c"/>
    <property type="match status" value="1"/>
</dbReference>
<keyword evidence="15" id="KW-1185">Reference proteome</keyword>
<keyword evidence="7 14" id="KW-0418">Kinase</keyword>
<dbReference type="PANTHER" id="PTHR45436">
    <property type="entry name" value="SENSOR HISTIDINE KINASE YKOH"/>
    <property type="match status" value="1"/>
</dbReference>
<dbReference type="Gene3D" id="1.10.287.130">
    <property type="match status" value="1"/>
</dbReference>
<dbReference type="InterPro" id="IPR005467">
    <property type="entry name" value="His_kinase_dom"/>
</dbReference>
<proteinExistence type="predicted"/>
<feature type="transmembrane region" description="Helical" evidence="11">
    <location>
        <begin position="186"/>
        <end position="206"/>
    </location>
</feature>
<dbReference type="SUPFAM" id="SSF47384">
    <property type="entry name" value="Homodimeric domain of signal transducing histidine kinase"/>
    <property type="match status" value="1"/>
</dbReference>
<dbReference type="PROSITE" id="PS50885">
    <property type="entry name" value="HAMP"/>
    <property type="match status" value="1"/>
</dbReference>
<comment type="catalytic activity">
    <reaction evidence="1">
        <text>ATP + protein L-histidine = ADP + protein N-phospho-L-histidine.</text>
        <dbReference type="EC" id="2.7.13.3"/>
    </reaction>
</comment>
<feature type="transmembrane region" description="Helical" evidence="11">
    <location>
        <begin position="25"/>
        <end position="46"/>
    </location>
</feature>
<dbReference type="EC" id="2.7.13.3" evidence="3"/>